<evidence type="ECO:0008006" key="3">
    <source>
        <dbReference type="Google" id="ProtNLM"/>
    </source>
</evidence>
<name>A0A263BTX5_9BACI</name>
<organism evidence="1 2">
    <name type="scientific">Lottiidibacillus patelloidae</name>
    <dbReference type="NCBI Taxonomy" id="2670334"/>
    <lineage>
        <taxon>Bacteria</taxon>
        <taxon>Bacillati</taxon>
        <taxon>Bacillota</taxon>
        <taxon>Bacilli</taxon>
        <taxon>Bacillales</taxon>
        <taxon>Bacillaceae</taxon>
        <taxon>Lottiidibacillus</taxon>
    </lineage>
</organism>
<gene>
    <name evidence="1" type="ORF">CIB95_06790</name>
</gene>
<dbReference type="Proteomes" id="UP000217083">
    <property type="component" value="Unassembled WGS sequence"/>
</dbReference>
<reference evidence="2" key="1">
    <citation type="submission" date="2017-08" db="EMBL/GenBank/DDBJ databases">
        <authorList>
            <person name="Huang Z."/>
        </authorList>
    </citation>
    <scope>NUCLEOTIDE SEQUENCE [LARGE SCALE GENOMIC DNA]</scope>
    <source>
        <strain evidence="2">SA5d-4</strain>
    </source>
</reference>
<dbReference type="Gene3D" id="1.10.340.20">
    <property type="entry name" value="Apc36109-like domain"/>
    <property type="match status" value="1"/>
</dbReference>
<evidence type="ECO:0000313" key="2">
    <source>
        <dbReference type="Proteomes" id="UP000217083"/>
    </source>
</evidence>
<evidence type="ECO:0000313" key="1">
    <source>
        <dbReference type="EMBL" id="OZM57169.1"/>
    </source>
</evidence>
<keyword evidence="2" id="KW-1185">Reference proteome</keyword>
<sequence>MTIKWREERMRQLNEKILKIIHEWDPYRTEQFSNDAEAADVIQLVHSGLNIEKLSVEIKKVYDHSFEGDLPLSKCRNLAEKVHELFMNSSC</sequence>
<comment type="caution">
    <text evidence="1">The sequence shown here is derived from an EMBL/GenBank/DDBJ whole genome shotgun (WGS) entry which is preliminary data.</text>
</comment>
<proteinExistence type="predicted"/>
<dbReference type="Pfam" id="PF08958">
    <property type="entry name" value="DUF1871"/>
    <property type="match status" value="1"/>
</dbReference>
<dbReference type="SUPFAM" id="SSF116922">
    <property type="entry name" value="YugE-like"/>
    <property type="match status" value="1"/>
</dbReference>
<reference evidence="1 2" key="2">
    <citation type="submission" date="2017-09" db="EMBL/GenBank/DDBJ databases">
        <title>Bacillus patelloidae sp. nov., isolated from the intestinal tract of a marine limpet.</title>
        <authorList>
            <person name="Liu R."/>
            <person name="Dong C."/>
            <person name="Shao Z."/>
        </authorList>
    </citation>
    <scope>NUCLEOTIDE SEQUENCE [LARGE SCALE GENOMIC DNA]</scope>
    <source>
        <strain evidence="1 2">SA5d-4</strain>
    </source>
</reference>
<dbReference type="EMBL" id="NPIA01000003">
    <property type="protein sequence ID" value="OZM57169.1"/>
    <property type="molecule type" value="Genomic_DNA"/>
</dbReference>
<dbReference type="InterPro" id="IPR015053">
    <property type="entry name" value="DUF1871"/>
</dbReference>
<protein>
    <recommendedName>
        <fullName evidence="3">DUF1871 domain-containing protein</fullName>
    </recommendedName>
</protein>
<dbReference type="AlphaFoldDB" id="A0A263BTX5"/>
<dbReference type="InterPro" id="IPR023162">
    <property type="entry name" value="Apc36109-like_dom_sf"/>
</dbReference>
<accession>A0A263BTX5</accession>